<accession>A0ACC1K8C2</accession>
<proteinExistence type="predicted"/>
<sequence>MPPSIVRNMSLPPVPGMPLAGIPSAPMPMPITPLAPAPASAPIPPSLPCQPTTLVAEHPVVYGGAGQSAVERRPGVEYHHITVILPSDRQLFMVPGPLHHPATGSIALVQFPAQPAGHVAPIAPAIQQAPGYAVNPVPDQVFYARPEATAAATGQGAAADRPSDLAMVTVFSDPSLAAPRTAAATPMAALVAQTRNVDESAPLISAFMQPTALQEQHTSRVATAAARGGSARGRGRGRGRGARAAGPRAGSRKRSATTMDLALCRVSPPRKRATLPHDKSHMSGQLSTIPEPVNAQALLAANGMPTPAQQPRPAASARRRSKSDLAASDGLASGIGGHAGMPGHLMHQMAPGLHLQHSVDQILRSFQQGSSSFGAGAITASSQVSSTHGDLVPMFPRPSPQTVPSSVAPMALPNPPAIVGSSGTPMSLLLPTQLLPAPGFDISHLTSMLHAVSQPPPTGLPAECAGGHESHATDSVLVLKEMSPQSATRSGAGPSHPGDASLSADATTLARTLGTAAESIRTAAGDYGGILVDRVLRVVDGNIPDPIQEDKMPEAPTMR</sequence>
<reference evidence="1" key="1">
    <citation type="submission" date="2022-07" db="EMBL/GenBank/DDBJ databases">
        <title>Phylogenomic reconstructions and comparative analyses of Kickxellomycotina fungi.</title>
        <authorList>
            <person name="Reynolds N.K."/>
            <person name="Stajich J.E."/>
            <person name="Barry K."/>
            <person name="Grigoriev I.V."/>
            <person name="Crous P."/>
            <person name="Smith M.E."/>
        </authorList>
    </citation>
    <scope>NUCLEOTIDE SEQUENCE</scope>
    <source>
        <strain evidence="1">CBS 109366</strain>
    </source>
</reference>
<comment type="caution">
    <text evidence="1">The sequence shown here is derived from an EMBL/GenBank/DDBJ whole genome shotgun (WGS) entry which is preliminary data.</text>
</comment>
<gene>
    <name evidence="1" type="ORF">IWQ57_000215</name>
</gene>
<evidence type="ECO:0000313" key="2">
    <source>
        <dbReference type="Proteomes" id="UP001140234"/>
    </source>
</evidence>
<protein>
    <submittedName>
        <fullName evidence="1">Uncharacterized protein</fullName>
    </submittedName>
</protein>
<organism evidence="1 2">
    <name type="scientific">Coemansia nantahalensis</name>
    <dbReference type="NCBI Taxonomy" id="2789366"/>
    <lineage>
        <taxon>Eukaryota</taxon>
        <taxon>Fungi</taxon>
        <taxon>Fungi incertae sedis</taxon>
        <taxon>Zoopagomycota</taxon>
        <taxon>Kickxellomycotina</taxon>
        <taxon>Kickxellomycetes</taxon>
        <taxon>Kickxellales</taxon>
        <taxon>Kickxellaceae</taxon>
        <taxon>Coemansia</taxon>
    </lineage>
</organism>
<evidence type="ECO:0000313" key="1">
    <source>
        <dbReference type="EMBL" id="KAJ2775805.1"/>
    </source>
</evidence>
<name>A0ACC1K8C2_9FUNG</name>
<dbReference type="EMBL" id="JANBUJ010000002">
    <property type="protein sequence ID" value="KAJ2775805.1"/>
    <property type="molecule type" value="Genomic_DNA"/>
</dbReference>
<keyword evidence="2" id="KW-1185">Reference proteome</keyword>
<dbReference type="Proteomes" id="UP001140234">
    <property type="component" value="Unassembled WGS sequence"/>
</dbReference>